<feature type="transmembrane region" description="Helical" evidence="1">
    <location>
        <begin position="6"/>
        <end position="24"/>
    </location>
</feature>
<gene>
    <name evidence="2" type="ORF">NBR_LOCUS13420</name>
</gene>
<keyword evidence="1" id="KW-1133">Transmembrane helix</keyword>
<dbReference type="WBParaSite" id="NBR_0001341901-mRNA-1">
    <property type="protein sequence ID" value="NBR_0001341901-mRNA-1"/>
    <property type="gene ID" value="NBR_0001341901"/>
</dbReference>
<protein>
    <submittedName>
        <fullName evidence="4">DUF5641 domain-containing protein</fullName>
    </submittedName>
</protein>
<reference evidence="4" key="1">
    <citation type="submission" date="2016-04" db="UniProtKB">
        <authorList>
            <consortium name="WormBaseParasite"/>
        </authorList>
    </citation>
    <scope>IDENTIFICATION</scope>
</reference>
<dbReference type="EMBL" id="UYSL01021036">
    <property type="protein sequence ID" value="VDL77009.1"/>
    <property type="molecule type" value="Genomic_DNA"/>
</dbReference>
<keyword evidence="1" id="KW-0812">Transmembrane</keyword>
<dbReference type="STRING" id="27835.A0A158R1A8"/>
<sequence>MEASCLFSLLLGTNWLLFLWNYYLQYRQFNVHKSNEKRPMRIEALRRRMKKPATRTGQECFVLCARYLQPNLDIGKGTGRDPVRIVAIVPNGADEWISIINVQIGERPHRLTKFVVEAQPGAAAFECARASPDGGSSALPTSRLYKVSWAALCFTTTKEPGGLRQRSKGESACEGV</sequence>
<reference evidence="2 3" key="2">
    <citation type="submission" date="2018-11" db="EMBL/GenBank/DDBJ databases">
        <authorList>
            <consortium name="Pathogen Informatics"/>
        </authorList>
    </citation>
    <scope>NUCLEOTIDE SEQUENCE [LARGE SCALE GENOMIC DNA]</scope>
</reference>
<dbReference type="AlphaFoldDB" id="A0A158R1A8"/>
<evidence type="ECO:0000313" key="4">
    <source>
        <dbReference type="WBParaSite" id="NBR_0001341901-mRNA-1"/>
    </source>
</evidence>
<proteinExistence type="predicted"/>
<evidence type="ECO:0000256" key="1">
    <source>
        <dbReference type="SAM" id="Phobius"/>
    </source>
</evidence>
<evidence type="ECO:0000313" key="3">
    <source>
        <dbReference type="Proteomes" id="UP000271162"/>
    </source>
</evidence>
<accession>A0A158R1A8</accession>
<keyword evidence="1" id="KW-0472">Membrane</keyword>
<organism evidence="4">
    <name type="scientific">Nippostrongylus brasiliensis</name>
    <name type="common">Rat hookworm</name>
    <dbReference type="NCBI Taxonomy" id="27835"/>
    <lineage>
        <taxon>Eukaryota</taxon>
        <taxon>Metazoa</taxon>
        <taxon>Ecdysozoa</taxon>
        <taxon>Nematoda</taxon>
        <taxon>Chromadorea</taxon>
        <taxon>Rhabditida</taxon>
        <taxon>Rhabditina</taxon>
        <taxon>Rhabditomorpha</taxon>
        <taxon>Strongyloidea</taxon>
        <taxon>Heligmosomidae</taxon>
        <taxon>Nippostrongylus</taxon>
    </lineage>
</organism>
<evidence type="ECO:0000313" key="2">
    <source>
        <dbReference type="EMBL" id="VDL77009.1"/>
    </source>
</evidence>
<dbReference type="Proteomes" id="UP000271162">
    <property type="component" value="Unassembled WGS sequence"/>
</dbReference>
<keyword evidence="3" id="KW-1185">Reference proteome</keyword>
<name>A0A158R1A8_NIPBR</name>